<evidence type="ECO:0000256" key="6">
    <source>
        <dbReference type="ARBA" id="ARBA00023049"/>
    </source>
</evidence>
<evidence type="ECO:0000313" key="9">
    <source>
        <dbReference type="EMBL" id="MBV7389076.1"/>
    </source>
</evidence>
<evidence type="ECO:0000256" key="7">
    <source>
        <dbReference type="RuleBase" id="RU003797"/>
    </source>
</evidence>
<reference evidence="9 10" key="1">
    <citation type="submission" date="2021-06" db="EMBL/GenBank/DDBJ databases">
        <title>Enterococcus alishanensis sp. nov., a novel lactic acid bacterium isolated from fresh coffee beans.</title>
        <authorList>
            <person name="Chen Y.-S."/>
        </authorList>
    </citation>
    <scope>NUCLEOTIDE SEQUENCE [LARGE SCALE GENOMIC DNA]</scope>
    <source>
        <strain evidence="9 10">ALS3</strain>
    </source>
</reference>
<dbReference type="PROSITE" id="PS50249">
    <property type="entry name" value="MPN"/>
    <property type="match status" value="1"/>
</dbReference>
<dbReference type="NCBIfam" id="TIGR00608">
    <property type="entry name" value="radc"/>
    <property type="match status" value="1"/>
</dbReference>
<dbReference type="Proteomes" id="UP000774130">
    <property type="component" value="Unassembled WGS sequence"/>
</dbReference>
<comment type="caution">
    <text evidence="9">The sequence shown here is derived from an EMBL/GenBank/DDBJ whole genome shotgun (WGS) entry which is preliminary data.</text>
</comment>
<evidence type="ECO:0000256" key="2">
    <source>
        <dbReference type="ARBA" id="ARBA00022670"/>
    </source>
</evidence>
<dbReference type="EMBL" id="JAHUZB010000001">
    <property type="protein sequence ID" value="MBV7389076.1"/>
    <property type="molecule type" value="Genomic_DNA"/>
</dbReference>
<keyword evidence="2" id="KW-0645">Protease</keyword>
<dbReference type="CDD" id="cd08071">
    <property type="entry name" value="MPN_DUF2466"/>
    <property type="match status" value="1"/>
</dbReference>
<evidence type="ECO:0000256" key="5">
    <source>
        <dbReference type="ARBA" id="ARBA00022833"/>
    </source>
</evidence>
<sequence length="228" mass="26075">MAKFLLKELPESSWPRERLIEVGERYLTDQELLAIILRSGSRDQNVMDLAGEILREIPDLYQLKQASITELMKFKGVGKAKAVELKAVMEFGFRINRSLQPKLGKAQSSFAMGQLFINELKDFQQEHLMALYLNTKNEIICQKTIFIGSLNQSIAHPREIFREAVKISAAKICLAHNHPSGNPTPSQNDLAFTKRVRQCGELIGIEILDHIIVGDLKYFSLREENYWE</sequence>
<dbReference type="InterPro" id="IPR037518">
    <property type="entry name" value="MPN"/>
</dbReference>
<dbReference type="InterPro" id="IPR001405">
    <property type="entry name" value="UPF0758"/>
</dbReference>
<accession>A0ABS6T7H5</accession>
<dbReference type="PANTHER" id="PTHR30471:SF3">
    <property type="entry name" value="UPF0758 PROTEIN YEES-RELATED"/>
    <property type="match status" value="1"/>
</dbReference>
<evidence type="ECO:0000313" key="10">
    <source>
        <dbReference type="Proteomes" id="UP000774130"/>
    </source>
</evidence>
<feature type="domain" description="MPN" evidence="8">
    <location>
        <begin position="105"/>
        <end position="227"/>
    </location>
</feature>
<keyword evidence="3" id="KW-0479">Metal-binding</keyword>
<keyword evidence="4" id="KW-0378">Hydrolase</keyword>
<evidence type="ECO:0000259" key="8">
    <source>
        <dbReference type="PROSITE" id="PS50249"/>
    </source>
</evidence>
<dbReference type="InterPro" id="IPR046778">
    <property type="entry name" value="UPF0758_N"/>
</dbReference>
<dbReference type="InterPro" id="IPR025657">
    <property type="entry name" value="RadC_JAB"/>
</dbReference>
<gene>
    <name evidence="9" type="primary">radC</name>
    <name evidence="9" type="ORF">KUA55_00165</name>
</gene>
<keyword evidence="10" id="KW-1185">Reference proteome</keyword>
<evidence type="ECO:0000256" key="3">
    <source>
        <dbReference type="ARBA" id="ARBA00022723"/>
    </source>
</evidence>
<dbReference type="Pfam" id="PF20582">
    <property type="entry name" value="UPF0758_N"/>
    <property type="match status" value="1"/>
</dbReference>
<dbReference type="PANTHER" id="PTHR30471">
    <property type="entry name" value="DNA REPAIR PROTEIN RADC"/>
    <property type="match status" value="1"/>
</dbReference>
<dbReference type="NCBIfam" id="NF000642">
    <property type="entry name" value="PRK00024.1"/>
    <property type="match status" value="1"/>
</dbReference>
<name>A0ABS6T7H5_9ENTE</name>
<dbReference type="Pfam" id="PF04002">
    <property type="entry name" value="RadC"/>
    <property type="match status" value="1"/>
</dbReference>
<comment type="similarity">
    <text evidence="1 7">Belongs to the UPF0758 family.</text>
</comment>
<proteinExistence type="inferred from homology"/>
<evidence type="ECO:0000256" key="1">
    <source>
        <dbReference type="ARBA" id="ARBA00010243"/>
    </source>
</evidence>
<organism evidence="9 10">
    <name type="scientific">Enterococcus alishanensis</name>
    <dbReference type="NCBI Taxonomy" id="1303817"/>
    <lineage>
        <taxon>Bacteria</taxon>
        <taxon>Bacillati</taxon>
        <taxon>Bacillota</taxon>
        <taxon>Bacilli</taxon>
        <taxon>Lactobacillales</taxon>
        <taxon>Enterococcaceae</taxon>
        <taxon>Enterococcus</taxon>
    </lineage>
</organism>
<dbReference type="PROSITE" id="PS01302">
    <property type="entry name" value="UPF0758"/>
    <property type="match status" value="1"/>
</dbReference>
<keyword evidence="6" id="KW-0482">Metalloprotease</keyword>
<evidence type="ECO:0000256" key="4">
    <source>
        <dbReference type="ARBA" id="ARBA00022801"/>
    </source>
</evidence>
<dbReference type="InterPro" id="IPR020891">
    <property type="entry name" value="UPF0758_CS"/>
</dbReference>
<protein>
    <submittedName>
        <fullName evidence="9">DNA repair protein RadC</fullName>
    </submittedName>
</protein>
<keyword evidence="5" id="KW-0862">Zinc</keyword>
<dbReference type="RefSeq" id="WP_218324148.1">
    <property type="nucleotide sequence ID" value="NZ_JAHUZB010000001.1"/>
</dbReference>